<evidence type="ECO:0000259" key="4">
    <source>
        <dbReference type="PROSITE" id="PS50102"/>
    </source>
</evidence>
<keyword evidence="6" id="KW-1185">Reference proteome</keyword>
<feature type="compositionally biased region" description="Low complexity" evidence="3">
    <location>
        <begin position="371"/>
        <end position="380"/>
    </location>
</feature>
<sequence length="887" mass="94993">MQTCRIVVVEGLKAATAHLDRRPADSSSSREESSTSTSGSRREGSRSGRRSGGSASTGDVDMRELHDSLIKLFSPFGSVTYVNEHLFAAEDALFVFFTHIRDAQEAKEEVEKDLRKHLRPVINTLGPHVEKGEPDWSAVKIRYEEPKTLALPVTAGHKSSRHLWVGSIDDTVVTSATLEAVFGAFGTLTDRPHINVGRQQGFVDFQTVYEAVDALTHMNGVFLGCLPLEIRFGRQEFGKVLWIGGLDDTMTERRLWQACYDWGMVKSVAIHASKQCASITFSAPEEAQLALDMMQGLYPPLPSLALLPSATALKRKLKVDYFRTARTFPGPEFSSPTVPPPFSPTLRSGSKGRGSVPPTSPPPPSQPVGAPPASAASSAAADRDKDQRERERDTTKERERERERELAARGSGAPPKRHPPPATATAPAPAAPVPTVSSSTSASAVSTPVAAELPAGTPSVSTGTPPLPSNLALSSARPQKRKAAADDRLPGASSASAGAQVAEASDAGAHHHRRKREKLDVVDTSTTPAPAKAVPAAPAGKDLSPSTTSMPTATMPSPPPPSASAVPPVSSSSSSSSLASSSPSSSSSSSDRRREGTPPHRYFVPSPEEWYIPGSSKRGDTERGGGGGGGLSVSGGRGEPSSSSSAWNPPPREREPLPPPPLAGGGRMAPLKSRSAEWSDAGGRGREWSDVAPAPLPPPRGGPRDWDRGGGVSREWTDRGGGIGISGGSGRDGGRGGIPPPHAYPPFSPPPFKPRGRLPGHRRGPKGYPQEWEPHDVRSFEALPPYDAADFHPLDYEGTAPDPRMAPKAYHEWEYESRFETGPPPLYEPDYRPDYDGQLHEGDRRYERGRHERDRERDRDARDRDRDVGPPPYHPADLPPPRAGSPY</sequence>
<feature type="compositionally biased region" description="Gly residues" evidence="3">
    <location>
        <begin position="624"/>
        <end position="638"/>
    </location>
</feature>
<dbReference type="Proteomes" id="UP000011083">
    <property type="component" value="Unassembled WGS sequence"/>
</dbReference>
<feature type="region of interest" description="Disordered" evidence="3">
    <location>
        <begin position="18"/>
        <end position="60"/>
    </location>
</feature>
<feature type="compositionally biased region" description="Low complexity" evidence="3">
    <location>
        <begin position="491"/>
        <end position="507"/>
    </location>
</feature>
<dbReference type="GO" id="GO:0003723">
    <property type="term" value="F:RNA binding"/>
    <property type="evidence" value="ECO:0007669"/>
    <property type="project" value="UniProtKB-UniRule"/>
</dbReference>
<dbReference type="PROSITE" id="PS50102">
    <property type="entry name" value="RRM"/>
    <property type="match status" value="2"/>
</dbReference>
<dbReference type="InterPro" id="IPR012677">
    <property type="entry name" value="Nucleotide-bd_a/b_plait_sf"/>
</dbReference>
<dbReference type="VEuPathDB" id="AmoebaDB:ACA1_078930"/>
<evidence type="ECO:0000313" key="6">
    <source>
        <dbReference type="Proteomes" id="UP000011083"/>
    </source>
</evidence>
<dbReference type="RefSeq" id="XP_004337821.1">
    <property type="nucleotide sequence ID" value="XM_004337773.1"/>
</dbReference>
<feature type="compositionally biased region" description="Gly residues" evidence="3">
    <location>
        <begin position="719"/>
        <end position="737"/>
    </location>
</feature>
<feature type="compositionally biased region" description="Basic and acidic residues" evidence="3">
    <location>
        <begin position="18"/>
        <end position="33"/>
    </location>
</feature>
<evidence type="ECO:0000256" key="1">
    <source>
        <dbReference type="ARBA" id="ARBA00022884"/>
    </source>
</evidence>
<feature type="compositionally biased region" description="Low complexity" evidence="3">
    <location>
        <begin position="563"/>
        <end position="589"/>
    </location>
</feature>
<feature type="domain" description="RRM" evidence="4">
    <location>
        <begin position="161"/>
        <end position="235"/>
    </location>
</feature>
<evidence type="ECO:0000256" key="2">
    <source>
        <dbReference type="PROSITE-ProRule" id="PRU00176"/>
    </source>
</evidence>
<dbReference type="STRING" id="1257118.L8GT65"/>
<organism evidence="5 6">
    <name type="scientific">Acanthamoeba castellanii (strain ATCC 30010 / Neff)</name>
    <dbReference type="NCBI Taxonomy" id="1257118"/>
    <lineage>
        <taxon>Eukaryota</taxon>
        <taxon>Amoebozoa</taxon>
        <taxon>Discosea</taxon>
        <taxon>Longamoebia</taxon>
        <taxon>Centramoebida</taxon>
        <taxon>Acanthamoebidae</taxon>
        <taxon>Acanthamoeba</taxon>
    </lineage>
</organism>
<accession>L8GT65</accession>
<dbReference type="OrthoDB" id="6407164at2759"/>
<evidence type="ECO:0000313" key="5">
    <source>
        <dbReference type="EMBL" id="ELR15808.1"/>
    </source>
</evidence>
<dbReference type="PANTHER" id="PTHR23189">
    <property type="entry name" value="RNA RECOGNITION MOTIF-CONTAINING"/>
    <property type="match status" value="1"/>
</dbReference>
<feature type="compositionally biased region" description="Low complexity" evidence="3">
    <location>
        <begin position="423"/>
        <end position="451"/>
    </location>
</feature>
<dbReference type="SUPFAM" id="SSF54928">
    <property type="entry name" value="RNA-binding domain, RBD"/>
    <property type="match status" value="1"/>
</dbReference>
<dbReference type="InterPro" id="IPR000504">
    <property type="entry name" value="RRM_dom"/>
</dbReference>
<dbReference type="SMART" id="SM00360">
    <property type="entry name" value="RRM"/>
    <property type="match status" value="2"/>
</dbReference>
<keyword evidence="1 2" id="KW-0694">RNA-binding</keyword>
<dbReference type="KEGG" id="acan:ACA1_078930"/>
<feature type="compositionally biased region" description="Basic and acidic residues" evidence="3">
    <location>
        <begin position="809"/>
        <end position="819"/>
    </location>
</feature>
<reference evidence="5 6" key="1">
    <citation type="journal article" date="2013" name="Genome Biol.">
        <title>Genome of Acanthamoeba castellanii highlights extensive lateral gene transfer and early evolution of tyrosine kinase signaling.</title>
        <authorList>
            <person name="Clarke M."/>
            <person name="Lohan A.J."/>
            <person name="Liu B."/>
            <person name="Lagkouvardos I."/>
            <person name="Roy S."/>
            <person name="Zafar N."/>
            <person name="Bertelli C."/>
            <person name="Schilde C."/>
            <person name="Kianianmomeni A."/>
            <person name="Burglin T.R."/>
            <person name="Frech C."/>
            <person name="Turcotte B."/>
            <person name="Kopec K.O."/>
            <person name="Synnott J.M."/>
            <person name="Choo C."/>
            <person name="Paponov I."/>
            <person name="Finkler A."/>
            <person name="Soon Heng Tan C."/>
            <person name="Hutchins A.P."/>
            <person name="Weinmeier T."/>
            <person name="Rattei T."/>
            <person name="Chu J.S."/>
            <person name="Gimenez G."/>
            <person name="Irimia M."/>
            <person name="Rigden D.J."/>
            <person name="Fitzpatrick D.A."/>
            <person name="Lorenzo-Morales J."/>
            <person name="Bateman A."/>
            <person name="Chiu C.H."/>
            <person name="Tang P."/>
            <person name="Hegemann P."/>
            <person name="Fromm H."/>
            <person name="Raoult D."/>
            <person name="Greub G."/>
            <person name="Miranda-Saavedra D."/>
            <person name="Chen N."/>
            <person name="Nash P."/>
            <person name="Ginger M.L."/>
            <person name="Horn M."/>
            <person name="Schaap P."/>
            <person name="Caler L."/>
            <person name="Loftus B."/>
        </authorList>
    </citation>
    <scope>NUCLEOTIDE SEQUENCE [LARGE SCALE GENOMIC DNA]</scope>
    <source>
        <strain evidence="5 6">Neff</strain>
    </source>
</reference>
<feature type="compositionally biased region" description="Basic and acidic residues" evidence="3">
    <location>
        <begin position="829"/>
        <end position="868"/>
    </location>
</feature>
<dbReference type="Gene3D" id="3.30.70.330">
    <property type="match status" value="2"/>
</dbReference>
<feature type="compositionally biased region" description="Low complexity" evidence="3">
    <location>
        <begin position="528"/>
        <end position="555"/>
    </location>
</feature>
<evidence type="ECO:0000256" key="3">
    <source>
        <dbReference type="SAM" id="MobiDB-lite"/>
    </source>
</evidence>
<feature type="compositionally biased region" description="Pro residues" evidence="3">
    <location>
        <begin position="738"/>
        <end position="753"/>
    </location>
</feature>
<feature type="domain" description="RRM" evidence="4">
    <location>
        <begin position="239"/>
        <end position="324"/>
    </location>
</feature>
<feature type="region of interest" description="Disordered" evidence="3">
    <location>
        <begin position="328"/>
        <end position="887"/>
    </location>
</feature>
<protein>
    <submittedName>
        <fullName evidence="5">RNA recognition motif domain containing protein</fullName>
    </submittedName>
</protein>
<gene>
    <name evidence="5" type="ORF">ACA1_078930</name>
</gene>
<dbReference type="AlphaFoldDB" id="L8GT65"/>
<dbReference type="EMBL" id="KB008022">
    <property type="protein sequence ID" value="ELR15808.1"/>
    <property type="molecule type" value="Genomic_DNA"/>
</dbReference>
<feature type="compositionally biased region" description="Pro residues" evidence="3">
    <location>
        <begin position="358"/>
        <end position="370"/>
    </location>
</feature>
<dbReference type="CDD" id="cd00590">
    <property type="entry name" value="RRM_SF"/>
    <property type="match status" value="1"/>
</dbReference>
<dbReference type="GeneID" id="14916470"/>
<dbReference type="InterPro" id="IPR035979">
    <property type="entry name" value="RBD_domain_sf"/>
</dbReference>
<proteinExistence type="predicted"/>
<feature type="compositionally biased region" description="Pro residues" evidence="3">
    <location>
        <begin position="869"/>
        <end position="887"/>
    </location>
</feature>
<name>L8GT65_ACACF</name>
<dbReference type="Pfam" id="PF00076">
    <property type="entry name" value="RRM_1"/>
    <property type="match status" value="1"/>
</dbReference>
<feature type="compositionally biased region" description="Basic residues" evidence="3">
    <location>
        <begin position="754"/>
        <end position="765"/>
    </location>
</feature>
<feature type="compositionally biased region" description="Basic and acidic residues" evidence="3">
    <location>
        <begin position="381"/>
        <end position="407"/>
    </location>
</feature>